<evidence type="ECO:0000313" key="5">
    <source>
        <dbReference type="Proteomes" id="UP001524435"/>
    </source>
</evidence>
<dbReference type="SUPFAM" id="SSF158499">
    <property type="entry name" value="DnaD domain-like"/>
    <property type="match status" value="1"/>
</dbReference>
<dbReference type="Pfam" id="PF25888">
    <property type="entry name" value="WHD_DnaB"/>
    <property type="match status" value="1"/>
</dbReference>
<name>A0ABT1SM77_9FIRM</name>
<feature type="domain" description="Replicative helicase loading/DNA remodeling protein DnaB N-terminal winged helix" evidence="3">
    <location>
        <begin position="5"/>
        <end position="179"/>
    </location>
</feature>
<comment type="caution">
    <text evidence="4">The sequence shown here is derived from an EMBL/GenBank/DDBJ whole genome shotgun (WGS) entry which is preliminary data.</text>
</comment>
<dbReference type="Gene3D" id="1.10.10.630">
    <property type="entry name" value="DnaD domain-like"/>
    <property type="match status" value="1"/>
</dbReference>
<dbReference type="InterPro" id="IPR006343">
    <property type="entry name" value="DnaB/C_C"/>
</dbReference>
<accession>A0ABT1SM77</accession>
<dbReference type="InterPro" id="IPR058660">
    <property type="entry name" value="WHD_DnaB"/>
</dbReference>
<evidence type="ECO:0000259" key="3">
    <source>
        <dbReference type="Pfam" id="PF25888"/>
    </source>
</evidence>
<dbReference type="RefSeq" id="WP_256198196.1">
    <property type="nucleotide sequence ID" value="NZ_CALVCM010000007.1"/>
</dbReference>
<proteinExistence type="inferred from homology"/>
<gene>
    <name evidence="4" type="ORF">NE663_08655</name>
</gene>
<keyword evidence="5" id="KW-1185">Reference proteome</keyword>
<reference evidence="4 5" key="1">
    <citation type="submission" date="2022-06" db="EMBL/GenBank/DDBJ databases">
        <title>Isolation of gut microbiota from human fecal samples.</title>
        <authorList>
            <person name="Pamer E.G."/>
            <person name="Barat B."/>
            <person name="Waligurski E."/>
            <person name="Medina S."/>
            <person name="Paddock L."/>
            <person name="Mostad J."/>
        </authorList>
    </citation>
    <scope>NUCLEOTIDE SEQUENCE [LARGE SCALE GENOMIC DNA]</scope>
    <source>
        <strain evidence="4 5">DFI.6.1</strain>
    </source>
</reference>
<evidence type="ECO:0000256" key="1">
    <source>
        <dbReference type="ARBA" id="ARBA00093462"/>
    </source>
</evidence>
<dbReference type="EMBL" id="JANGCH010000013">
    <property type="protein sequence ID" value="MCQ5122327.1"/>
    <property type="molecule type" value="Genomic_DNA"/>
</dbReference>
<comment type="similarity">
    <text evidence="1">Belongs to the DnaB/DnaD family.</text>
</comment>
<sequence>MLRKEDRIMIEKQGSFFTRTAELAFLYLPCMGKEALALYTVAMVYEESDHEGLCVLLGCSIGRLEENRRQLERYGLLKTYYRESNRTYLWKLQEPLAGDVFLRHEIFGRWYLSRFGKQRFDEMCTRFERKPPAKDYLAISAPFQETMAEWSDASEQHYQAHKPDIQMPQGFDYQSFLQISELLFPKIARTRDNLALIGQLALNYGIHANEMKKWVAKAYDMKNATLDEAKLRYYVTHIEPREMTAVSSYQQHPITYLKQLFPDVPVNEEEKRLIERLLSQYHFSYELINFLLEYALANCDNKLIDRYVYKVASSWKRNQIDTVDAAKAAVRKETKSKQDKPLPSWYYEETTDGEEVVSDEEIKELLASLGGE</sequence>
<organism evidence="4 5">
    <name type="scientific">Massilicoli timonensis</name>
    <dbReference type="NCBI Taxonomy" id="2015901"/>
    <lineage>
        <taxon>Bacteria</taxon>
        <taxon>Bacillati</taxon>
        <taxon>Bacillota</taxon>
        <taxon>Erysipelotrichia</taxon>
        <taxon>Erysipelotrichales</taxon>
        <taxon>Erysipelotrichaceae</taxon>
        <taxon>Massilicoli</taxon>
    </lineage>
</organism>
<dbReference type="InterPro" id="IPR034829">
    <property type="entry name" value="DnaD-like_sf"/>
</dbReference>
<evidence type="ECO:0000313" key="4">
    <source>
        <dbReference type="EMBL" id="MCQ5122327.1"/>
    </source>
</evidence>
<feature type="domain" description="DnaB/C C-terminal" evidence="2">
    <location>
        <begin position="265"/>
        <end position="328"/>
    </location>
</feature>
<protein>
    <submittedName>
        <fullName evidence="4">DnaD domain protein</fullName>
    </submittedName>
</protein>
<dbReference type="Proteomes" id="UP001524435">
    <property type="component" value="Unassembled WGS sequence"/>
</dbReference>
<dbReference type="Pfam" id="PF07261">
    <property type="entry name" value="DnaB_2"/>
    <property type="match status" value="1"/>
</dbReference>
<evidence type="ECO:0000259" key="2">
    <source>
        <dbReference type="Pfam" id="PF07261"/>
    </source>
</evidence>